<organism evidence="1">
    <name type="scientific">Tanacetum cinerariifolium</name>
    <name type="common">Dalmatian daisy</name>
    <name type="synonym">Chrysanthemum cinerariifolium</name>
    <dbReference type="NCBI Taxonomy" id="118510"/>
    <lineage>
        <taxon>Eukaryota</taxon>
        <taxon>Viridiplantae</taxon>
        <taxon>Streptophyta</taxon>
        <taxon>Embryophyta</taxon>
        <taxon>Tracheophyta</taxon>
        <taxon>Spermatophyta</taxon>
        <taxon>Magnoliopsida</taxon>
        <taxon>eudicotyledons</taxon>
        <taxon>Gunneridae</taxon>
        <taxon>Pentapetalae</taxon>
        <taxon>asterids</taxon>
        <taxon>campanulids</taxon>
        <taxon>Asterales</taxon>
        <taxon>Asteraceae</taxon>
        <taxon>Asteroideae</taxon>
        <taxon>Anthemideae</taxon>
        <taxon>Anthemidinae</taxon>
        <taxon>Tanacetum</taxon>
    </lineage>
</organism>
<sequence length="94" mass="9590">MTRLTLLRLPRLATMVDKMVEGGLQVGAAEAVPLAIVVAVGAGHAVGEAPGGAGVVVAGRRVGERYGLAGGWAHRKLLAIEGLRAARTHKNAGF</sequence>
<evidence type="ECO:0000313" key="1">
    <source>
        <dbReference type="EMBL" id="GFC97195.1"/>
    </source>
</evidence>
<reference evidence="1" key="1">
    <citation type="journal article" date="2019" name="Sci. Rep.">
        <title>Draft genome of Tanacetum cinerariifolium, the natural source of mosquito coil.</title>
        <authorList>
            <person name="Yamashiro T."/>
            <person name="Shiraishi A."/>
            <person name="Satake H."/>
            <person name="Nakayama K."/>
        </authorList>
    </citation>
    <scope>NUCLEOTIDE SEQUENCE</scope>
</reference>
<gene>
    <name evidence="1" type="ORF">Tci_869165</name>
</gene>
<dbReference type="AlphaFoldDB" id="A0A699SKT0"/>
<protein>
    <submittedName>
        <fullName evidence="1">Uncharacterized protein</fullName>
    </submittedName>
</protein>
<proteinExistence type="predicted"/>
<name>A0A699SKT0_TANCI</name>
<feature type="non-terminal residue" evidence="1">
    <location>
        <position position="94"/>
    </location>
</feature>
<dbReference type="EMBL" id="BKCJ011164598">
    <property type="protein sequence ID" value="GFC97195.1"/>
    <property type="molecule type" value="Genomic_DNA"/>
</dbReference>
<accession>A0A699SKT0</accession>
<comment type="caution">
    <text evidence="1">The sequence shown here is derived from an EMBL/GenBank/DDBJ whole genome shotgun (WGS) entry which is preliminary data.</text>
</comment>